<sequence length="178" mass="18419">MKRMAMIAALGALVAGCSDGNAEGAASNAGAVSADEVARKVEGAGIMPEPGQYKATITMTGMEIPGMPADMAGHGSGMTTTSEYCLTEEDVAQGFEEMMKRGQDGECAYESFNLDGGKMDAVMVCKTPAGEARMTMNGTASPTTSDFTATMKMNVPEMGEGTMSFAAKHERIGDCPAK</sequence>
<keyword evidence="2" id="KW-1185">Reference proteome</keyword>
<protein>
    <recommendedName>
        <fullName evidence="3">DUF3617 domain-containing protein</fullName>
    </recommendedName>
</protein>
<evidence type="ECO:0008006" key="3">
    <source>
        <dbReference type="Google" id="ProtNLM"/>
    </source>
</evidence>
<dbReference type="RefSeq" id="WP_072673474.1">
    <property type="nucleotide sequence ID" value="NZ_FRDF01000004.1"/>
</dbReference>
<name>A0A1M7S3M7_9SPHN</name>
<organism evidence="1 2">
    <name type="scientific">Erythrobacter sanguineus</name>
    <dbReference type="NCBI Taxonomy" id="198312"/>
    <lineage>
        <taxon>Bacteria</taxon>
        <taxon>Pseudomonadati</taxon>
        <taxon>Pseudomonadota</taxon>
        <taxon>Alphaproteobacteria</taxon>
        <taxon>Sphingomonadales</taxon>
        <taxon>Erythrobacteraceae</taxon>
        <taxon>Erythrobacter/Porphyrobacter group</taxon>
        <taxon>Erythrobacter</taxon>
    </lineage>
</organism>
<proteinExistence type="predicted"/>
<dbReference type="PROSITE" id="PS51257">
    <property type="entry name" value="PROKAR_LIPOPROTEIN"/>
    <property type="match status" value="1"/>
</dbReference>
<dbReference type="Proteomes" id="UP000184391">
    <property type="component" value="Unassembled WGS sequence"/>
</dbReference>
<gene>
    <name evidence="1" type="ORF">SAMN02745193_00918</name>
</gene>
<evidence type="ECO:0000313" key="2">
    <source>
        <dbReference type="Proteomes" id="UP000184391"/>
    </source>
</evidence>
<dbReference type="EMBL" id="FRDF01000004">
    <property type="protein sequence ID" value="SHN53031.1"/>
    <property type="molecule type" value="Genomic_DNA"/>
</dbReference>
<dbReference type="InterPro" id="IPR022061">
    <property type="entry name" value="DUF3617"/>
</dbReference>
<dbReference type="OrthoDB" id="7405484at2"/>
<dbReference type="AlphaFoldDB" id="A0A1M7S3M7"/>
<evidence type="ECO:0000313" key="1">
    <source>
        <dbReference type="EMBL" id="SHN53031.1"/>
    </source>
</evidence>
<dbReference type="Pfam" id="PF12276">
    <property type="entry name" value="DUF3617"/>
    <property type="match status" value="1"/>
</dbReference>
<dbReference type="STRING" id="198312.SAMN02745193_00918"/>
<accession>A0A1M7S3M7</accession>
<reference evidence="2" key="1">
    <citation type="submission" date="2016-12" db="EMBL/GenBank/DDBJ databases">
        <authorList>
            <person name="Varghese N."/>
            <person name="Submissions S."/>
        </authorList>
    </citation>
    <scope>NUCLEOTIDE SEQUENCE [LARGE SCALE GENOMIC DNA]</scope>
    <source>
        <strain evidence="2">DSM 11032</strain>
    </source>
</reference>